<keyword evidence="1" id="KW-0732">Signal</keyword>
<dbReference type="InterPro" id="IPR028081">
    <property type="entry name" value="Leu-bd"/>
</dbReference>
<accession>A0A0F9LPR2</accession>
<dbReference type="AlphaFoldDB" id="A0A0F9LPR2"/>
<evidence type="ECO:0000313" key="3">
    <source>
        <dbReference type="EMBL" id="KKM95308.1"/>
    </source>
</evidence>
<name>A0A0F9LPR2_9ZZZZ</name>
<dbReference type="CDD" id="cd06327">
    <property type="entry name" value="PBP1_SBP-like"/>
    <property type="match status" value="1"/>
</dbReference>
<dbReference type="PANTHER" id="PTHR30483">
    <property type="entry name" value="LEUCINE-SPECIFIC-BINDING PROTEIN"/>
    <property type="match status" value="1"/>
</dbReference>
<dbReference type="Pfam" id="PF13458">
    <property type="entry name" value="Peripla_BP_6"/>
    <property type="match status" value="1"/>
</dbReference>
<dbReference type="InterPro" id="IPR028082">
    <property type="entry name" value="Peripla_BP_I"/>
</dbReference>
<protein>
    <recommendedName>
        <fullName evidence="2">Leucine-binding protein domain-containing protein</fullName>
    </recommendedName>
</protein>
<proteinExistence type="predicted"/>
<evidence type="ECO:0000259" key="2">
    <source>
        <dbReference type="Pfam" id="PF13458"/>
    </source>
</evidence>
<evidence type="ECO:0000256" key="1">
    <source>
        <dbReference type="ARBA" id="ARBA00022729"/>
    </source>
</evidence>
<organism evidence="3">
    <name type="scientific">marine sediment metagenome</name>
    <dbReference type="NCBI Taxonomy" id="412755"/>
    <lineage>
        <taxon>unclassified sequences</taxon>
        <taxon>metagenomes</taxon>
        <taxon>ecological metagenomes</taxon>
    </lineage>
</organism>
<comment type="caution">
    <text evidence="3">The sequence shown here is derived from an EMBL/GenBank/DDBJ whole genome shotgun (WGS) entry which is preliminary data.</text>
</comment>
<dbReference type="PANTHER" id="PTHR30483:SF6">
    <property type="entry name" value="PERIPLASMIC BINDING PROTEIN OF ABC TRANSPORTER FOR NATURAL AMINO ACIDS"/>
    <property type="match status" value="1"/>
</dbReference>
<sequence length="406" mass="43247">MFKHWKHGLVGVVAATTFTLPLVSTAADLSDNKVKIGVLSDMSGVYKSLEGPGAVIAAKMAVEDFGGSVLDKPIEVISADHQNKPDIAASTAREWIDSKEVDMITGLDNSSVGLAVQGLAKEKKTITMNTGAGSTALTEEQCSPYGIHYVYDTHALPVGTATAMVNNGGKKWFFITADYAFGHSLRDNTGAIVESMGGKVVGNVNAPLSTNDFSSYLLQAQSSGADVIGLANAGQDTVNAIKQANQFRIVQSGQKLAGMLVFITDVHSMGLDIAQGLQFTTAFVWNQNDEAKAWSERFNERQGAMPSMVQAGVYSAVSNYLKAIKAAGTDDTEAVRAKLGEMTLDDMFVKGGKIAPNGSMIHDMYLVEVKKPADSQSEWDLLKVISKIPADKAYISMADTKCSLVN</sequence>
<dbReference type="SUPFAM" id="SSF53822">
    <property type="entry name" value="Periplasmic binding protein-like I"/>
    <property type="match status" value="1"/>
</dbReference>
<dbReference type="Gene3D" id="3.40.50.2300">
    <property type="match status" value="2"/>
</dbReference>
<dbReference type="EMBL" id="LAZR01006024">
    <property type="protein sequence ID" value="KKM95308.1"/>
    <property type="molecule type" value="Genomic_DNA"/>
</dbReference>
<gene>
    <name evidence="3" type="ORF">LCGC14_1189540</name>
</gene>
<reference evidence="3" key="1">
    <citation type="journal article" date="2015" name="Nature">
        <title>Complex archaea that bridge the gap between prokaryotes and eukaryotes.</title>
        <authorList>
            <person name="Spang A."/>
            <person name="Saw J.H."/>
            <person name="Jorgensen S.L."/>
            <person name="Zaremba-Niedzwiedzka K."/>
            <person name="Martijn J."/>
            <person name="Lind A.E."/>
            <person name="van Eijk R."/>
            <person name="Schleper C."/>
            <person name="Guy L."/>
            <person name="Ettema T.J."/>
        </authorList>
    </citation>
    <scope>NUCLEOTIDE SEQUENCE</scope>
</reference>
<dbReference type="InterPro" id="IPR051010">
    <property type="entry name" value="BCAA_transport"/>
</dbReference>
<feature type="domain" description="Leucine-binding protein" evidence="2">
    <location>
        <begin position="33"/>
        <end position="370"/>
    </location>
</feature>